<comment type="caution">
    <text evidence="3">The sequence shown here is derived from an EMBL/GenBank/DDBJ whole genome shotgun (WGS) entry which is preliminary data.</text>
</comment>
<protein>
    <submittedName>
        <fullName evidence="3">3-oxoacyl-ACP reductase</fullName>
        <ecNumber evidence="3">1.1.1.100</ecNumber>
    </submittedName>
</protein>
<keyword evidence="4" id="KW-1185">Reference proteome</keyword>
<dbReference type="SMART" id="SM00822">
    <property type="entry name" value="PKS_KR"/>
    <property type="match status" value="1"/>
</dbReference>
<evidence type="ECO:0000256" key="1">
    <source>
        <dbReference type="ARBA" id="ARBA00006484"/>
    </source>
</evidence>
<proteinExistence type="inferred from homology"/>
<evidence type="ECO:0000313" key="3">
    <source>
        <dbReference type="EMBL" id="MCG7321829.1"/>
    </source>
</evidence>
<keyword evidence="3" id="KW-0560">Oxidoreductase</keyword>
<dbReference type="GO" id="GO:0004316">
    <property type="term" value="F:3-oxoacyl-[acyl-carrier-protein] reductase (NADPH) activity"/>
    <property type="evidence" value="ECO:0007669"/>
    <property type="project" value="UniProtKB-EC"/>
</dbReference>
<evidence type="ECO:0000259" key="2">
    <source>
        <dbReference type="SMART" id="SM00822"/>
    </source>
</evidence>
<evidence type="ECO:0000313" key="4">
    <source>
        <dbReference type="Proteomes" id="UP001521931"/>
    </source>
</evidence>
<dbReference type="EMBL" id="JAKRCV010000019">
    <property type="protein sequence ID" value="MCG7321829.1"/>
    <property type="molecule type" value="Genomic_DNA"/>
</dbReference>
<dbReference type="Pfam" id="PF13561">
    <property type="entry name" value="adh_short_C2"/>
    <property type="match status" value="1"/>
</dbReference>
<organism evidence="3 4">
    <name type="scientific">Arsenicicoccus bolidensis</name>
    <dbReference type="NCBI Taxonomy" id="229480"/>
    <lineage>
        <taxon>Bacteria</taxon>
        <taxon>Bacillati</taxon>
        <taxon>Actinomycetota</taxon>
        <taxon>Actinomycetes</taxon>
        <taxon>Micrococcales</taxon>
        <taxon>Intrasporangiaceae</taxon>
        <taxon>Arsenicicoccus</taxon>
    </lineage>
</organism>
<dbReference type="RefSeq" id="WP_239263753.1">
    <property type="nucleotide sequence ID" value="NZ_JAKRCV010000019.1"/>
</dbReference>
<dbReference type="InterPro" id="IPR036291">
    <property type="entry name" value="NAD(P)-bd_dom_sf"/>
</dbReference>
<dbReference type="InterPro" id="IPR057326">
    <property type="entry name" value="KR_dom"/>
</dbReference>
<gene>
    <name evidence="3" type="ORF">MHL29_08005</name>
</gene>
<comment type="similarity">
    <text evidence="1">Belongs to the short-chain dehydrogenases/reductases (SDR) family.</text>
</comment>
<accession>A0ABS9Q1U1</accession>
<dbReference type="PRINTS" id="PR00081">
    <property type="entry name" value="GDHRDH"/>
</dbReference>
<dbReference type="InterPro" id="IPR020904">
    <property type="entry name" value="Sc_DH/Rdtase_CS"/>
</dbReference>
<dbReference type="PANTHER" id="PTHR42760">
    <property type="entry name" value="SHORT-CHAIN DEHYDROGENASES/REDUCTASES FAMILY MEMBER"/>
    <property type="match status" value="1"/>
</dbReference>
<dbReference type="EC" id="1.1.1.100" evidence="3"/>
<reference evidence="3 4" key="1">
    <citation type="submission" date="2022-02" db="EMBL/GenBank/DDBJ databases">
        <title>Uncovering new skin microbiome diversity through culturing and metagenomics.</title>
        <authorList>
            <person name="Conlan S."/>
            <person name="Deming C."/>
            <person name="Nisc Comparative Sequencing Program N."/>
            <person name="Segre J.A."/>
        </authorList>
    </citation>
    <scope>NUCLEOTIDE SEQUENCE [LARGE SCALE GENOMIC DNA]</scope>
    <source>
        <strain evidence="3 4">ACRQZ</strain>
    </source>
</reference>
<dbReference type="SUPFAM" id="SSF51735">
    <property type="entry name" value="NAD(P)-binding Rossmann-fold domains"/>
    <property type="match status" value="2"/>
</dbReference>
<dbReference type="NCBIfam" id="NF006110">
    <property type="entry name" value="PRK08261.1"/>
    <property type="match status" value="1"/>
</dbReference>
<dbReference type="Gene3D" id="3.40.50.720">
    <property type="entry name" value="NAD(P)-binding Rossmann-like Domain"/>
    <property type="match status" value="2"/>
</dbReference>
<dbReference type="Proteomes" id="UP001521931">
    <property type="component" value="Unassembled WGS sequence"/>
</dbReference>
<dbReference type="PRINTS" id="PR00080">
    <property type="entry name" value="SDRFAMILY"/>
</dbReference>
<name>A0ABS9Q1U1_9MICO</name>
<sequence>MADQYSDFINTPFGKNVAKRLGLPAPVRLRRYEPGQILCESPVLVAGTGSYVASVRTLLTNAAVSVVDSLEELGDGRLGGVVLDLSDARHPSDLAALRELGAPAVKRLGRNARVVVIGTDHTQLTDPVQVATQRALDGFTRSLAKELRAGATANLVLGPVSEGEVSEQARANVGEAVRFFLSGRSAFVDGQPVRVSSAAAQANPSVDRPLDGQVAVVTGAARGIGAAIARTLHRDGATVVCVDVPAAGEALAQVAGEVGGTALQLDVTAEDAGRRILDHARGRHGGLDIVVHNAGITRDKLFVNMDESRWDSVMAVNLASIVQMNEALLGPDGLGDGGRMVCLSSQSGFAGNRGQTNYSATKAAIIGLVGALAPQVAERGITVNGVAPGLIETEMTGKMPFATREAARRLSSLQQGGLPVDVADTIAWLVQPASAGVTGQVVRVCGQNMIGA</sequence>
<dbReference type="PANTHER" id="PTHR42760:SF78">
    <property type="entry name" value="3-OXOACYL-[ACYL-CARRIER-PROTEIN] REDUCTASE [NADH]"/>
    <property type="match status" value="1"/>
</dbReference>
<dbReference type="InterPro" id="IPR002347">
    <property type="entry name" value="SDR_fam"/>
</dbReference>
<dbReference type="PROSITE" id="PS00061">
    <property type="entry name" value="ADH_SHORT"/>
    <property type="match status" value="1"/>
</dbReference>
<feature type="domain" description="Ketoreductase" evidence="2">
    <location>
        <begin position="213"/>
        <end position="389"/>
    </location>
</feature>